<protein>
    <submittedName>
        <fullName evidence="1">Uncharacterized protein</fullName>
    </submittedName>
</protein>
<dbReference type="AlphaFoldDB" id="A0A6G5AHQ5"/>
<dbReference type="EMBL" id="GIKN01007530">
    <property type="protein sequence ID" value="NIE49803.1"/>
    <property type="molecule type" value="Transcribed_RNA"/>
</dbReference>
<proteinExistence type="predicted"/>
<sequence length="112" mass="12320">MLMCRQRFVAHTLQQSLHACVVQDQACLKETMVLLRSFTGVASLPIAHIVALTLTQPSQCCGNVAPTTHATGGRKGNSTKGKECFKCECRHISLIVPDGHRFSCFIWCCDVQ</sequence>
<evidence type="ECO:0000313" key="1">
    <source>
        <dbReference type="EMBL" id="NIE49803.1"/>
    </source>
</evidence>
<reference evidence="1" key="1">
    <citation type="submission" date="2020-03" db="EMBL/GenBank/DDBJ databases">
        <title>A transcriptome and proteome of the tick Rhipicephalus microplus shaped by the genetic composition of its hosts and developmental stage.</title>
        <authorList>
            <person name="Garcia G.R."/>
            <person name="Ribeiro J.M.C."/>
            <person name="Maruyama S.R."/>
            <person name="Gardinasse L.G."/>
            <person name="Nelson K."/>
            <person name="Ferreira B.R."/>
            <person name="Andrade T.G."/>
            <person name="Santos I.K.F.M."/>
        </authorList>
    </citation>
    <scope>NUCLEOTIDE SEQUENCE</scope>
    <source>
        <strain evidence="1">NSGR</strain>
        <tissue evidence="1">Salivary glands</tissue>
    </source>
</reference>
<accession>A0A6G5AHQ5</accession>
<organism evidence="1">
    <name type="scientific">Rhipicephalus microplus</name>
    <name type="common">Cattle tick</name>
    <name type="synonym">Boophilus microplus</name>
    <dbReference type="NCBI Taxonomy" id="6941"/>
    <lineage>
        <taxon>Eukaryota</taxon>
        <taxon>Metazoa</taxon>
        <taxon>Ecdysozoa</taxon>
        <taxon>Arthropoda</taxon>
        <taxon>Chelicerata</taxon>
        <taxon>Arachnida</taxon>
        <taxon>Acari</taxon>
        <taxon>Parasitiformes</taxon>
        <taxon>Ixodida</taxon>
        <taxon>Ixodoidea</taxon>
        <taxon>Ixodidae</taxon>
        <taxon>Rhipicephalinae</taxon>
        <taxon>Rhipicephalus</taxon>
        <taxon>Boophilus</taxon>
    </lineage>
</organism>
<name>A0A6G5AHQ5_RHIMP</name>